<accession>A0AAD0YSS0</accession>
<organism evidence="2 3">
    <name type="scientific">Chryseobacterium indologenes</name>
    <name type="common">Flavobacterium indologenes</name>
    <dbReference type="NCBI Taxonomy" id="253"/>
    <lineage>
        <taxon>Bacteria</taxon>
        <taxon>Pseudomonadati</taxon>
        <taxon>Bacteroidota</taxon>
        <taxon>Flavobacteriia</taxon>
        <taxon>Flavobacteriales</taxon>
        <taxon>Weeksellaceae</taxon>
        <taxon>Chryseobacterium group</taxon>
        <taxon>Chryseobacterium</taxon>
    </lineage>
</organism>
<feature type="domain" description="HTH cro/C1-type" evidence="1">
    <location>
        <begin position="22"/>
        <end position="46"/>
    </location>
</feature>
<name>A0AAD0YSS0_CHRID</name>
<dbReference type="InterPro" id="IPR001387">
    <property type="entry name" value="Cro/C1-type_HTH"/>
</dbReference>
<dbReference type="AlphaFoldDB" id="A0AAD0YSS0"/>
<evidence type="ECO:0000313" key="3">
    <source>
        <dbReference type="Proteomes" id="UP000269015"/>
    </source>
</evidence>
<dbReference type="Proteomes" id="UP000269015">
    <property type="component" value="Chromosome"/>
</dbReference>
<dbReference type="PROSITE" id="PS50943">
    <property type="entry name" value="HTH_CROC1"/>
    <property type="match status" value="1"/>
</dbReference>
<dbReference type="InterPro" id="IPR010982">
    <property type="entry name" value="Lambda_DNA-bd_dom_sf"/>
</dbReference>
<protein>
    <recommendedName>
        <fullName evidence="1">HTH cro/C1-type domain-containing protein</fullName>
    </recommendedName>
</protein>
<gene>
    <name evidence="2" type="ORF">EG352_02650</name>
</gene>
<sequence>MYSLPRYQLKYYKCHAKGFARQGKTDPSVNTLERITKALEITLVELFASTDEFKEINSLDKSLMEKGALMESPSPEEKQNIYTMLDNFIGKRKKIHFLITTGCKINKANSIELALLLL</sequence>
<evidence type="ECO:0000313" key="2">
    <source>
        <dbReference type="EMBL" id="AZB16748.1"/>
    </source>
</evidence>
<evidence type="ECO:0000259" key="1">
    <source>
        <dbReference type="PROSITE" id="PS50943"/>
    </source>
</evidence>
<proteinExistence type="predicted"/>
<dbReference type="Gene3D" id="1.10.260.40">
    <property type="entry name" value="lambda repressor-like DNA-binding domains"/>
    <property type="match status" value="1"/>
</dbReference>
<dbReference type="GO" id="GO:0003677">
    <property type="term" value="F:DNA binding"/>
    <property type="evidence" value="ECO:0007669"/>
    <property type="project" value="InterPro"/>
</dbReference>
<reference evidence="2 3" key="1">
    <citation type="submission" date="2018-11" db="EMBL/GenBank/DDBJ databases">
        <title>Proposal to divide the Flavobacteriaceae and reorganize its genera based on Amino Acid Identity values calculated from whole genome sequences.</title>
        <authorList>
            <person name="Nicholson A.C."/>
            <person name="Gulvik C.A."/>
            <person name="Whitney A.M."/>
            <person name="Humrighouse B.W."/>
            <person name="Bell M."/>
            <person name="Holmes B."/>
            <person name="Steigerwalt A.G."/>
            <person name="Villarma A."/>
            <person name="Sheth M."/>
            <person name="Batra D."/>
            <person name="Pryor J."/>
            <person name="Bernardet J.-F."/>
            <person name="Hugo C."/>
            <person name="Kampfer P."/>
            <person name="Newman J."/>
            <person name="McQuiston J.R."/>
        </authorList>
    </citation>
    <scope>NUCLEOTIDE SEQUENCE [LARGE SCALE GENOMIC DNA]</scope>
    <source>
        <strain evidence="2 3">H5559</strain>
    </source>
</reference>
<dbReference type="EMBL" id="CP033930">
    <property type="protein sequence ID" value="AZB16748.1"/>
    <property type="molecule type" value="Genomic_DNA"/>
</dbReference>